<accession>K1L5U5</accession>
<dbReference type="Proteomes" id="UP000004478">
    <property type="component" value="Unassembled WGS sequence"/>
</dbReference>
<sequence length="766" mass="85480">MLNVFRSARIYWILAFFYCNAGIFSWHVLAQITLEAGDYRSIASGDFENPGIWETWDGTNWIPATQKPAQNNNVFIDQGNEVRLTGPEAVNHLYLFSAAEPGRKLNLQNFELNVYGALRAMRKIEGIFHLNTVSSALGDWIYPETGRIVFKGNSRTVVDRASWSANTTNSRYIVVFDPLPGETLTVNSAFKASAFIIQTGTVIQTVNTMGLPACSTFSFNNQALFNGTGPYGDLIIEPGATLISDCTAPLESILRRSNTIPAALFHLKPGGTLVLRGNEPLMDAASVILEGLVSYEATDGTQNMIHRTFGNSEIPTAYHHLRFREASEKQLRANIRISGNLIQENSGTILDGPSTIMFDGTGLQQLLGWTTTVSTIEINKPSGTVILDSDLRIGGSLYMREGQINFDGFDLFINTFGMGELMYEGGAWLNLRNLHYAGLPMDLDPTNASFPFEDLYQGGIRKLQLIGNSPGGDLQIRFHEIPGADWDPDFNDHDGTPILYQLRSYFEIFSNLSAPLPLEMRISAQNLIVDQVDDLRIVSDGLAAPGDHLPGLDPTLLWARRNLNFSDLHNNSFTVGSYRELSVLPVTWLEESAMWKNGNIKITWSTAAEKDNQKFFVHRSQGPELEFEIIAEIPSQGDTEEIQHYQFEYRESLHAAQIYFQIEQVDNNGSNSKSRVFRLQGWELPHEEQLKVWPNPYSSGPIQVQLPKDWDPGNTSLEIWSSKGIMIGKGLIANLGDLLSGFNDGIYFLHFRDGAKFSIVRLVIIK</sequence>
<evidence type="ECO:0000313" key="2">
    <source>
        <dbReference type="EMBL" id="EKB50131.1"/>
    </source>
</evidence>
<dbReference type="OrthoDB" id="812447at2"/>
<dbReference type="AlphaFoldDB" id="K1L5U5"/>
<evidence type="ECO:0000256" key="1">
    <source>
        <dbReference type="SAM" id="Phobius"/>
    </source>
</evidence>
<evidence type="ECO:0000313" key="3">
    <source>
        <dbReference type="Proteomes" id="UP000004478"/>
    </source>
</evidence>
<gene>
    <name evidence="2" type="ORF">B879_01275</name>
</gene>
<dbReference type="InterPro" id="IPR011050">
    <property type="entry name" value="Pectin_lyase_fold/virulence"/>
</dbReference>
<name>K1L5U5_CECL9</name>
<organism evidence="2 3">
    <name type="scientific">Cecembia lonarensis (strain CCUG 58316 / KCTC 22772 / LW9)</name>
    <dbReference type="NCBI Taxonomy" id="1225176"/>
    <lineage>
        <taxon>Bacteria</taxon>
        <taxon>Pseudomonadati</taxon>
        <taxon>Bacteroidota</taxon>
        <taxon>Cytophagia</taxon>
        <taxon>Cytophagales</taxon>
        <taxon>Cyclobacteriaceae</taxon>
        <taxon>Cecembia</taxon>
    </lineage>
</organism>
<protein>
    <recommendedName>
        <fullName evidence="4">Secretion system C-terminal sorting domain-containing protein</fullName>
    </recommendedName>
</protein>
<keyword evidence="1" id="KW-1133">Transmembrane helix</keyword>
<keyword evidence="1" id="KW-0472">Membrane</keyword>
<dbReference type="EMBL" id="AMGM01000013">
    <property type="protein sequence ID" value="EKB50131.1"/>
    <property type="molecule type" value="Genomic_DNA"/>
</dbReference>
<comment type="caution">
    <text evidence="2">The sequence shown here is derived from an EMBL/GenBank/DDBJ whole genome shotgun (WGS) entry which is preliminary data.</text>
</comment>
<evidence type="ECO:0008006" key="4">
    <source>
        <dbReference type="Google" id="ProtNLM"/>
    </source>
</evidence>
<keyword evidence="3" id="KW-1185">Reference proteome</keyword>
<reference evidence="2 3" key="1">
    <citation type="journal article" date="2012" name="J. Bacteriol.">
        <title>Draft Genome Sequence of Cecembia lonarensis Strain LW9T, Isolated from Lonar Lake, a Haloalkaline Lake in India.</title>
        <authorList>
            <person name="Shivaji S."/>
            <person name="Ara S."/>
            <person name="Singh A."/>
            <person name="Pinnaka A.K."/>
        </authorList>
    </citation>
    <scope>NUCLEOTIDE SEQUENCE [LARGE SCALE GENOMIC DNA]</scope>
    <source>
        <strain evidence="2 3">LW9</strain>
    </source>
</reference>
<dbReference type="SUPFAM" id="SSF51126">
    <property type="entry name" value="Pectin lyase-like"/>
    <property type="match status" value="1"/>
</dbReference>
<keyword evidence="1" id="KW-0812">Transmembrane</keyword>
<proteinExistence type="predicted"/>
<feature type="transmembrane region" description="Helical" evidence="1">
    <location>
        <begin position="12"/>
        <end position="29"/>
    </location>
</feature>
<dbReference type="RefSeq" id="WP_009184315.1">
    <property type="nucleotide sequence ID" value="NZ_AMGM01000013.1"/>
</dbReference>